<evidence type="ECO:0000256" key="2">
    <source>
        <dbReference type="SAM" id="MobiDB-lite"/>
    </source>
</evidence>
<evidence type="ECO:0000313" key="4">
    <source>
        <dbReference type="Proteomes" id="UP001610728"/>
    </source>
</evidence>
<protein>
    <submittedName>
        <fullName evidence="3">Secondary metabolism regulator LAE1</fullName>
    </submittedName>
</protein>
<evidence type="ECO:0000256" key="1">
    <source>
        <dbReference type="ARBA" id="ARBA00038158"/>
    </source>
</evidence>
<dbReference type="GeneID" id="98121534"/>
<dbReference type="RefSeq" id="XP_070856196.1">
    <property type="nucleotide sequence ID" value="XM_071004506.1"/>
</dbReference>
<name>A0ABR4M9R6_9PEZI</name>
<dbReference type="SUPFAM" id="SSF53335">
    <property type="entry name" value="S-adenosyl-L-methionine-dependent methyltransferases"/>
    <property type="match status" value="1"/>
</dbReference>
<comment type="similarity">
    <text evidence="1">Belongs to the methyltransferase superfamily. LaeA methyltransferase family.</text>
</comment>
<dbReference type="CDD" id="cd02440">
    <property type="entry name" value="AdoMet_MTases"/>
    <property type="match status" value="1"/>
</dbReference>
<dbReference type="PANTHER" id="PTHR43591">
    <property type="entry name" value="METHYLTRANSFERASE"/>
    <property type="match status" value="1"/>
</dbReference>
<dbReference type="Gene3D" id="3.40.50.150">
    <property type="entry name" value="Vaccinia Virus protein VP39"/>
    <property type="match status" value="1"/>
</dbReference>
<keyword evidence="4" id="KW-1185">Reference proteome</keyword>
<feature type="region of interest" description="Disordered" evidence="2">
    <location>
        <begin position="1"/>
        <end position="40"/>
    </location>
</feature>
<dbReference type="PANTHER" id="PTHR43591:SF14">
    <property type="entry name" value="METHYLTRANSFERASE"/>
    <property type="match status" value="1"/>
</dbReference>
<evidence type="ECO:0000313" key="3">
    <source>
        <dbReference type="EMBL" id="KAL2885015.1"/>
    </source>
</evidence>
<accession>A0ABR4M9R6</accession>
<feature type="compositionally biased region" description="Low complexity" evidence="2">
    <location>
        <begin position="13"/>
        <end position="35"/>
    </location>
</feature>
<feature type="compositionally biased region" description="Basic residues" evidence="2">
    <location>
        <begin position="1"/>
        <end position="12"/>
    </location>
</feature>
<reference evidence="3 4" key="1">
    <citation type="submission" date="2020-05" db="EMBL/GenBank/DDBJ databases">
        <title>Ceratocystis lukuohia genome.</title>
        <authorList>
            <person name="Harrington T.C."/>
            <person name="Kim K."/>
            <person name="Mayers C.G."/>
        </authorList>
    </citation>
    <scope>NUCLEOTIDE SEQUENCE [LARGE SCALE GENOMIC DNA]</scope>
    <source>
        <strain evidence="3 4">C4212</strain>
    </source>
</reference>
<dbReference type="InterPro" id="IPR029063">
    <property type="entry name" value="SAM-dependent_MTases_sf"/>
</dbReference>
<gene>
    <name evidence="3" type="ORF">HOO65_090310</name>
</gene>
<dbReference type="Proteomes" id="UP001610728">
    <property type="component" value="Unassembled WGS sequence"/>
</dbReference>
<dbReference type="EMBL" id="JABSNW010000009">
    <property type="protein sequence ID" value="KAL2885015.1"/>
    <property type="molecule type" value="Genomic_DNA"/>
</dbReference>
<comment type="caution">
    <text evidence="3">The sequence shown here is derived from an EMBL/GenBank/DDBJ whole genome shotgun (WGS) entry which is preliminary data.</text>
</comment>
<proteinExistence type="inferred from homology"/>
<sequence>MSRFVRLPRRNRPPGQSSRTSSTGPSTSSTPPENTSLREETENCCTFDFTFDSEPVWGTSKGFRTFPSSGNFLKLDSMDGPPVHTPPPLGILDSKSLTESTLDFPEEFGRTYTAFRPGSYPYPNDLMESQRLNEQYHILNKVSGRLHFAPWSQRNPPRNVMDIATGTGLWAMDIADLYPEAQVQGNDLSPIQSQHVPPNLHFFVEDARSLPSPSPSPLREEEWQFTTPFDYIHTRCCLGAFQDFKKNIICQAFENLCPGGWLESQEIQHRAFCDDDTLSPDSPLLVWARELQEASEAINRQLVVAPHLRQWYEEAGFVDVKEIVYKVPLNPWPQDAQYKEIGRRWERILLDGMSGFSLALFNRYFGRSREEIEAQLVPVRRDISNPNIHAYQKYHMVIGRKPFEGETSMPVEQRSGMEER</sequence>
<organism evidence="3 4">
    <name type="scientific">Ceratocystis lukuohia</name>
    <dbReference type="NCBI Taxonomy" id="2019550"/>
    <lineage>
        <taxon>Eukaryota</taxon>
        <taxon>Fungi</taxon>
        <taxon>Dikarya</taxon>
        <taxon>Ascomycota</taxon>
        <taxon>Pezizomycotina</taxon>
        <taxon>Sordariomycetes</taxon>
        <taxon>Hypocreomycetidae</taxon>
        <taxon>Microascales</taxon>
        <taxon>Ceratocystidaceae</taxon>
        <taxon>Ceratocystis</taxon>
    </lineage>
</organism>
<dbReference type="Pfam" id="PF13489">
    <property type="entry name" value="Methyltransf_23"/>
    <property type="match status" value="1"/>
</dbReference>